<feature type="region of interest" description="Disordered" evidence="8">
    <location>
        <begin position="651"/>
        <end position="892"/>
    </location>
</feature>
<dbReference type="InterPro" id="IPR018087">
    <property type="entry name" value="Glyco_hydro_5_CS"/>
</dbReference>
<dbReference type="PANTHER" id="PTHR34142:SF1">
    <property type="entry name" value="GLYCOSIDE HYDROLASE FAMILY 5 DOMAIN-CONTAINING PROTEIN"/>
    <property type="match status" value="1"/>
</dbReference>
<feature type="compositionally biased region" description="Low complexity" evidence="8">
    <location>
        <begin position="671"/>
        <end position="765"/>
    </location>
</feature>
<dbReference type="SUPFAM" id="SSF49373">
    <property type="entry name" value="Invasin/intimin cell-adhesion fragments"/>
    <property type="match status" value="1"/>
</dbReference>
<feature type="compositionally biased region" description="Polar residues" evidence="8">
    <location>
        <begin position="660"/>
        <end position="670"/>
    </location>
</feature>
<dbReference type="SUPFAM" id="SSF51445">
    <property type="entry name" value="(Trans)glycosidases"/>
    <property type="match status" value="1"/>
</dbReference>
<proteinExistence type="predicted"/>
<keyword evidence="9" id="KW-0732">Signal</keyword>
<keyword evidence="3" id="KW-0378">Hydrolase</keyword>
<dbReference type="InterPro" id="IPR001547">
    <property type="entry name" value="Glyco_hydro_5"/>
</dbReference>
<feature type="domain" description="BIG2" evidence="10">
    <location>
        <begin position="890"/>
        <end position="967"/>
    </location>
</feature>
<name>A0ABR7N479_9FIRM</name>
<dbReference type="RefSeq" id="WP_249298081.1">
    <property type="nucleotide sequence ID" value="NZ_JACRSX010000012.1"/>
</dbReference>
<feature type="compositionally biased region" description="Polar residues" evidence="8">
    <location>
        <begin position="769"/>
        <end position="781"/>
    </location>
</feature>
<feature type="signal peptide" evidence="9">
    <location>
        <begin position="1"/>
        <end position="23"/>
    </location>
</feature>
<feature type="compositionally biased region" description="Low complexity" evidence="8">
    <location>
        <begin position="805"/>
        <end position="861"/>
    </location>
</feature>
<evidence type="ECO:0000256" key="3">
    <source>
        <dbReference type="ARBA" id="ARBA00022801"/>
    </source>
</evidence>
<comment type="caution">
    <text evidence="11">The sequence shown here is derived from an EMBL/GenBank/DDBJ whole genome shotgun (WGS) entry which is preliminary data.</text>
</comment>
<dbReference type="EMBL" id="JACRSX010000012">
    <property type="protein sequence ID" value="MBC8562823.1"/>
    <property type="molecule type" value="Genomic_DNA"/>
</dbReference>
<keyword evidence="12" id="KW-1185">Reference proteome</keyword>
<dbReference type="EC" id="3.2.1.4" evidence="2"/>
<evidence type="ECO:0000256" key="6">
    <source>
        <dbReference type="ARBA" id="ARBA00023295"/>
    </source>
</evidence>
<feature type="compositionally biased region" description="Low complexity" evidence="8">
    <location>
        <begin position="175"/>
        <end position="188"/>
    </location>
</feature>
<dbReference type="SMART" id="SM00635">
    <property type="entry name" value="BID_2"/>
    <property type="match status" value="1"/>
</dbReference>
<dbReference type="Gene3D" id="2.60.40.1080">
    <property type="match status" value="1"/>
</dbReference>
<evidence type="ECO:0000259" key="10">
    <source>
        <dbReference type="SMART" id="SM00635"/>
    </source>
</evidence>
<dbReference type="PROSITE" id="PS00659">
    <property type="entry name" value="GLYCOSYL_HYDROL_F5"/>
    <property type="match status" value="1"/>
</dbReference>
<dbReference type="InterPro" id="IPR008964">
    <property type="entry name" value="Invasin/intimin_cell_adhesion"/>
</dbReference>
<feature type="chain" id="PRO_5045282010" description="cellulase" evidence="9">
    <location>
        <begin position="24"/>
        <end position="972"/>
    </location>
</feature>
<evidence type="ECO:0000313" key="12">
    <source>
        <dbReference type="Proteomes" id="UP000606193"/>
    </source>
</evidence>
<comment type="catalytic activity">
    <reaction evidence="1">
        <text>Endohydrolysis of (1-&gt;4)-beta-D-glucosidic linkages in cellulose, lichenin and cereal beta-D-glucans.</text>
        <dbReference type="EC" id="3.2.1.4"/>
    </reaction>
</comment>
<feature type="compositionally biased region" description="Acidic residues" evidence="8">
    <location>
        <begin position="882"/>
        <end position="892"/>
    </location>
</feature>
<sequence>MKKIKRRGLSWLLVMAMVLSGLALPNGQKAKAAETSYDLTVKKGQSPLTMAKNPYGTDYISDILFDVPDVISTKDKVQACSSRIEVTLKINSVSSDTGSIHAMLYTQDDDYDKSWNQSEAQSVTAGKEMTLSYELSDMNWKGTILKNIAIRFADNAVNTSTISYKISSAKVIVDDSSSTGGSAGGTTEDGLDANAREDSSLYSASYTAKPGNQYWTEYTFSITNHTSQAVSKVQAVMKTSGEPKGFKSFESINAVYNATVGGVIVYYAGEIAAGATVNINGKIGFDPTSVTVGSAYVRAVNCNPPSGESTESGKLNYKLTGTTKDIPDAQTPVGKHGKLHLKKVAGYGNAPVIVDKNDNPYQLRGASSHGIQWDVGYNYVNKGAMQSLRDEWGVNLFRMACYVTQDGYTVGAQSRMDQKIEEGVQAAKELGMYVIVDWHIHAENPHTTKSWAKDFFKKYATKYKDYDNVIFEICNEPTGVQWYTGGGNDLYSYCKEIAGIIRDCGSDALIVCGTNTWSQDVEDVAKKPLKDDGFEDILYTFHFYSGSHYADKMAKVKTATADGTPIFVTEFGICDASGNGGFDTANADAWIKLCDSYNISYACWSFCNKGESASYLSTSCSKTTGGYVASDLATTGIWLVNTYRAHQDIEEGIDTKVTPKPSTSASAKPGTSSSEKPSTSASAKPGTSSSEKPSTSASAKPGTSSSEKPSTSASAKPGTSSSEKPSTSASAKPGTSSSEKPSTSASAKPGTSSSEKPSTSASAKPGTDPGSNPEVSSNPATDKTPVPGESQKPGESAGPAPGSSEAPVPGESVGPVPGSSEAPVPGESVGPVPGSSGTPVPDTSSKPGTSPTPTKSQDGSTSSGGGKTTTAPSGSTAQSPSTEDEDLTEDGEEITLRLAKKTLTIKRGKKKRIVIKVKASGDKVKRYKVIGRKKIVRVNAKGVVAAKKKGKVTIKVIMKSGATAKCKIIVKK</sequence>
<evidence type="ECO:0000313" key="11">
    <source>
        <dbReference type="EMBL" id="MBC8562823.1"/>
    </source>
</evidence>
<gene>
    <name evidence="11" type="ORF">H8704_09320</name>
</gene>
<protein>
    <recommendedName>
        <fullName evidence="2">cellulase</fullName>
        <ecNumber evidence="2">3.2.1.4</ecNumber>
    </recommendedName>
</protein>
<keyword evidence="7" id="KW-0624">Polysaccharide degradation</keyword>
<accession>A0ABR7N479</accession>
<evidence type="ECO:0000256" key="9">
    <source>
        <dbReference type="SAM" id="SignalP"/>
    </source>
</evidence>
<dbReference type="InterPro" id="IPR017853">
    <property type="entry name" value="GH"/>
</dbReference>
<evidence type="ECO:0000256" key="7">
    <source>
        <dbReference type="ARBA" id="ARBA00023326"/>
    </source>
</evidence>
<reference evidence="11 12" key="1">
    <citation type="submission" date="2020-08" db="EMBL/GenBank/DDBJ databases">
        <title>Genome public.</title>
        <authorList>
            <person name="Liu C."/>
            <person name="Sun Q."/>
        </authorList>
    </citation>
    <scope>NUCLEOTIDE SEQUENCE [LARGE SCALE GENOMIC DNA]</scope>
    <source>
        <strain evidence="11 12">NSJ-37</strain>
    </source>
</reference>
<dbReference type="PANTHER" id="PTHR34142">
    <property type="entry name" value="ENDO-BETA-1,4-GLUCANASE A"/>
    <property type="match status" value="1"/>
</dbReference>
<keyword evidence="4" id="KW-0136">Cellulose degradation</keyword>
<organism evidence="11 12">
    <name type="scientific">Jutongia huaianensis</name>
    <dbReference type="NCBI Taxonomy" id="2763668"/>
    <lineage>
        <taxon>Bacteria</taxon>
        <taxon>Bacillati</taxon>
        <taxon>Bacillota</taxon>
        <taxon>Clostridia</taxon>
        <taxon>Lachnospirales</taxon>
        <taxon>Lachnospiraceae</taxon>
        <taxon>Jutongia</taxon>
    </lineage>
</organism>
<feature type="region of interest" description="Disordered" evidence="8">
    <location>
        <begin position="175"/>
        <end position="194"/>
    </location>
</feature>
<evidence type="ECO:0000256" key="4">
    <source>
        <dbReference type="ARBA" id="ARBA00023001"/>
    </source>
</evidence>
<dbReference type="Proteomes" id="UP000606193">
    <property type="component" value="Unassembled WGS sequence"/>
</dbReference>
<evidence type="ECO:0000256" key="8">
    <source>
        <dbReference type="SAM" id="MobiDB-lite"/>
    </source>
</evidence>
<keyword evidence="5" id="KW-0119">Carbohydrate metabolism</keyword>
<dbReference type="InterPro" id="IPR003343">
    <property type="entry name" value="Big_2"/>
</dbReference>
<evidence type="ECO:0000256" key="5">
    <source>
        <dbReference type="ARBA" id="ARBA00023277"/>
    </source>
</evidence>
<evidence type="ECO:0000256" key="1">
    <source>
        <dbReference type="ARBA" id="ARBA00000966"/>
    </source>
</evidence>
<evidence type="ECO:0000256" key="2">
    <source>
        <dbReference type="ARBA" id="ARBA00012601"/>
    </source>
</evidence>
<dbReference type="Pfam" id="PF00150">
    <property type="entry name" value="Cellulase"/>
    <property type="match status" value="1"/>
</dbReference>
<dbReference type="Gene3D" id="3.20.20.80">
    <property type="entry name" value="Glycosidases"/>
    <property type="match status" value="1"/>
</dbReference>
<keyword evidence="6" id="KW-0326">Glycosidase</keyword>